<reference evidence="1 2" key="1">
    <citation type="journal article" date="2018" name="Nat. Genet.">
        <title>The Rosa genome provides new insights in the design of modern roses.</title>
        <authorList>
            <person name="Bendahmane M."/>
        </authorList>
    </citation>
    <scope>NUCLEOTIDE SEQUENCE [LARGE SCALE GENOMIC DNA]</scope>
    <source>
        <strain evidence="2">cv. Old Blush</strain>
    </source>
</reference>
<protein>
    <submittedName>
        <fullName evidence="1">Uncharacterized protein</fullName>
    </submittedName>
</protein>
<organism evidence="1 2">
    <name type="scientific">Rosa chinensis</name>
    <name type="common">China rose</name>
    <dbReference type="NCBI Taxonomy" id="74649"/>
    <lineage>
        <taxon>Eukaryota</taxon>
        <taxon>Viridiplantae</taxon>
        <taxon>Streptophyta</taxon>
        <taxon>Embryophyta</taxon>
        <taxon>Tracheophyta</taxon>
        <taxon>Spermatophyta</taxon>
        <taxon>Magnoliopsida</taxon>
        <taxon>eudicotyledons</taxon>
        <taxon>Gunneridae</taxon>
        <taxon>Pentapetalae</taxon>
        <taxon>rosids</taxon>
        <taxon>fabids</taxon>
        <taxon>Rosales</taxon>
        <taxon>Rosaceae</taxon>
        <taxon>Rosoideae</taxon>
        <taxon>Rosoideae incertae sedis</taxon>
        <taxon>Rosa</taxon>
    </lineage>
</organism>
<sequence>MSTVVRNLYAFYGANPPCYLPHQSNHGRFQKLKKDANSKVSFTFSFSFLQNNYMDFINMVKPE</sequence>
<dbReference type="Proteomes" id="UP000238479">
    <property type="component" value="Chromosome 5"/>
</dbReference>
<dbReference type="EMBL" id="PDCK01000043">
    <property type="protein sequence ID" value="PRQ29118.1"/>
    <property type="molecule type" value="Genomic_DNA"/>
</dbReference>
<dbReference type="AlphaFoldDB" id="A0A2P6Q4L1"/>
<evidence type="ECO:0000313" key="1">
    <source>
        <dbReference type="EMBL" id="PRQ29118.1"/>
    </source>
</evidence>
<accession>A0A2P6Q4L1</accession>
<keyword evidence="2" id="KW-1185">Reference proteome</keyword>
<dbReference type="Gramene" id="PRQ29118">
    <property type="protein sequence ID" value="PRQ29118"/>
    <property type="gene ID" value="RchiOBHm_Chr5g0010431"/>
</dbReference>
<comment type="caution">
    <text evidence="1">The sequence shown here is derived from an EMBL/GenBank/DDBJ whole genome shotgun (WGS) entry which is preliminary data.</text>
</comment>
<proteinExistence type="predicted"/>
<gene>
    <name evidence="1" type="ORF">RchiOBHm_Chr5g0010431</name>
</gene>
<evidence type="ECO:0000313" key="2">
    <source>
        <dbReference type="Proteomes" id="UP000238479"/>
    </source>
</evidence>
<name>A0A2P6Q4L1_ROSCH</name>